<keyword evidence="6 8" id="KW-0472">Membrane</keyword>
<dbReference type="PANTHER" id="PTHR30460">
    <property type="entry name" value="MODERATE CONDUCTANCE MECHANOSENSITIVE CHANNEL YBIO"/>
    <property type="match status" value="1"/>
</dbReference>
<comment type="function">
    <text evidence="7">May play a role in resistance to osmotic downshock.</text>
</comment>
<dbReference type="SUPFAM" id="SSF82861">
    <property type="entry name" value="Mechanosensitive channel protein MscS (YggB), transmembrane region"/>
    <property type="match status" value="1"/>
</dbReference>
<evidence type="ECO:0000256" key="5">
    <source>
        <dbReference type="ARBA" id="ARBA00022989"/>
    </source>
</evidence>
<evidence type="ECO:0000256" key="7">
    <source>
        <dbReference type="ARBA" id="ARBA00059688"/>
    </source>
</evidence>
<feature type="transmembrane region" description="Helical" evidence="8">
    <location>
        <begin position="98"/>
        <end position="117"/>
    </location>
</feature>
<evidence type="ECO:0000256" key="8">
    <source>
        <dbReference type="SAM" id="Phobius"/>
    </source>
</evidence>
<evidence type="ECO:0000256" key="3">
    <source>
        <dbReference type="ARBA" id="ARBA00022475"/>
    </source>
</evidence>
<sequence>MSFTRFLFSIVYASRRLFIQVEVINDFMEKTTQKIQDYLFTEDTWIQLGIISIKIIVILLLMTVVVRVGKRVIKKMFFVRQKSPLGYSERRQNTLEKLLQNILANVVYFTAIIAILSTFGIKVVGLLAGAGIVGLAVGFGAQSLVKDIITGFFIIFEDQFAVGDQVQIGTANGIVQEIGLRTTKVKSYTGELHIIPNGSITNVINYSIFNSLALIDFSVASETDLLALEKNIQEFLKVLPSKYEDLVKPPSFLGVQSFSATEIVVRITAETIPTKQAGVARKVRRDLREFLEHKGIQIS</sequence>
<evidence type="ECO:0000259" key="9">
    <source>
        <dbReference type="Pfam" id="PF00924"/>
    </source>
</evidence>
<feature type="transmembrane region" description="Helical" evidence="8">
    <location>
        <begin position="45"/>
        <end position="66"/>
    </location>
</feature>
<gene>
    <name evidence="11" type="ORF">FG382_21030</name>
</gene>
<protein>
    <submittedName>
        <fullName evidence="11">Mechanosensitive ion channel family protein</fullName>
    </submittedName>
</protein>
<comment type="subcellular location">
    <subcellularLocation>
        <location evidence="1">Cell membrane</location>
        <topology evidence="1">Multi-pass membrane protein</topology>
    </subcellularLocation>
</comment>
<keyword evidence="3" id="KW-1003">Cell membrane</keyword>
<dbReference type="InterPro" id="IPR010920">
    <property type="entry name" value="LSM_dom_sf"/>
</dbReference>
<dbReference type="AlphaFoldDB" id="A0A544SU78"/>
<dbReference type="SUPFAM" id="SSF50182">
    <property type="entry name" value="Sm-like ribonucleoproteins"/>
    <property type="match status" value="1"/>
</dbReference>
<proteinExistence type="inferred from homology"/>
<dbReference type="Proteomes" id="UP000317316">
    <property type="component" value="Unassembled WGS sequence"/>
</dbReference>
<dbReference type="PANTHER" id="PTHR30460:SF0">
    <property type="entry name" value="MODERATE CONDUCTANCE MECHANOSENSITIVE CHANNEL YBIO"/>
    <property type="match status" value="1"/>
</dbReference>
<feature type="domain" description="Mechanosensitive ion channel transmembrane helices 2/3" evidence="10">
    <location>
        <begin position="101"/>
        <end position="142"/>
    </location>
</feature>
<organism evidence="11 12">
    <name type="scientific">Psychrobacillus lasiicapitis</name>
    <dbReference type="NCBI Taxonomy" id="1636719"/>
    <lineage>
        <taxon>Bacteria</taxon>
        <taxon>Bacillati</taxon>
        <taxon>Bacillota</taxon>
        <taxon>Bacilli</taxon>
        <taxon>Bacillales</taxon>
        <taxon>Bacillaceae</taxon>
        <taxon>Psychrobacillus</taxon>
    </lineage>
</organism>
<feature type="domain" description="Mechanosensitive ion channel MscS" evidence="9">
    <location>
        <begin position="144"/>
        <end position="207"/>
    </location>
</feature>
<feature type="transmembrane region" description="Helical" evidence="8">
    <location>
        <begin position="123"/>
        <end position="145"/>
    </location>
</feature>
<comment type="caution">
    <text evidence="11">The sequence shown here is derived from an EMBL/GenBank/DDBJ whole genome shotgun (WGS) entry which is preliminary data.</text>
</comment>
<evidence type="ECO:0000256" key="4">
    <source>
        <dbReference type="ARBA" id="ARBA00022692"/>
    </source>
</evidence>
<evidence type="ECO:0000313" key="12">
    <source>
        <dbReference type="Proteomes" id="UP000317316"/>
    </source>
</evidence>
<keyword evidence="12" id="KW-1185">Reference proteome</keyword>
<evidence type="ECO:0000259" key="10">
    <source>
        <dbReference type="Pfam" id="PF21088"/>
    </source>
</evidence>
<dbReference type="OrthoDB" id="9809206at2"/>
<dbReference type="Gene3D" id="3.30.70.100">
    <property type="match status" value="1"/>
</dbReference>
<evidence type="ECO:0000313" key="11">
    <source>
        <dbReference type="EMBL" id="TQR08698.1"/>
    </source>
</evidence>
<reference evidence="11 12" key="1">
    <citation type="submission" date="2019-05" db="EMBL/GenBank/DDBJ databases">
        <title>Psychrobacillus vulpis sp. nov., a new species isolated from feces of a red fox that inhabits in The Tablas de Daimiel Natural Park, Albacete, Spain.</title>
        <authorList>
            <person name="Rodriguez M."/>
            <person name="Reina J.C."/>
            <person name="Bejar V."/>
            <person name="Llamas I."/>
        </authorList>
    </citation>
    <scope>NUCLEOTIDE SEQUENCE [LARGE SCALE GENOMIC DNA]</scope>
    <source>
        <strain evidence="11 12">NEAU-3TGS17</strain>
    </source>
</reference>
<evidence type="ECO:0000256" key="6">
    <source>
        <dbReference type="ARBA" id="ARBA00023136"/>
    </source>
</evidence>
<comment type="similarity">
    <text evidence="2">Belongs to the MscS (TC 1.A.23) family.</text>
</comment>
<dbReference type="GO" id="GO:0005886">
    <property type="term" value="C:plasma membrane"/>
    <property type="evidence" value="ECO:0007669"/>
    <property type="project" value="UniProtKB-SubCell"/>
</dbReference>
<accession>A0A544SU78</accession>
<dbReference type="InterPro" id="IPR045276">
    <property type="entry name" value="YbiO_bact"/>
</dbReference>
<dbReference type="InterPro" id="IPR049142">
    <property type="entry name" value="MS_channel_1st"/>
</dbReference>
<dbReference type="InterPro" id="IPR011066">
    <property type="entry name" value="MscS_channel_C_sf"/>
</dbReference>
<dbReference type="GO" id="GO:0008381">
    <property type="term" value="F:mechanosensitive monoatomic ion channel activity"/>
    <property type="evidence" value="ECO:0007669"/>
    <property type="project" value="InterPro"/>
</dbReference>
<dbReference type="FunFam" id="1.10.287.1260:FF:000005">
    <property type="entry name" value="Mechanosensitive ion channel family protein"/>
    <property type="match status" value="1"/>
</dbReference>
<dbReference type="Gene3D" id="1.10.287.1260">
    <property type="match status" value="1"/>
</dbReference>
<keyword evidence="4 8" id="KW-0812">Transmembrane</keyword>
<dbReference type="InterPro" id="IPR006685">
    <property type="entry name" value="MscS_channel_2nd"/>
</dbReference>
<dbReference type="InterPro" id="IPR011014">
    <property type="entry name" value="MscS_channel_TM-2"/>
</dbReference>
<name>A0A544SU78_9BACI</name>
<dbReference type="Pfam" id="PF21088">
    <property type="entry name" value="MS_channel_1st"/>
    <property type="match status" value="1"/>
</dbReference>
<dbReference type="SUPFAM" id="SSF82689">
    <property type="entry name" value="Mechanosensitive channel protein MscS (YggB), C-terminal domain"/>
    <property type="match status" value="1"/>
</dbReference>
<dbReference type="Pfam" id="PF00924">
    <property type="entry name" value="MS_channel_2nd"/>
    <property type="match status" value="1"/>
</dbReference>
<dbReference type="FunFam" id="2.30.30.60:FF:000001">
    <property type="entry name" value="MscS Mechanosensitive ion channel"/>
    <property type="match status" value="1"/>
</dbReference>
<dbReference type="EMBL" id="VDGH01000015">
    <property type="protein sequence ID" value="TQR08698.1"/>
    <property type="molecule type" value="Genomic_DNA"/>
</dbReference>
<keyword evidence="5 8" id="KW-1133">Transmembrane helix</keyword>
<dbReference type="RefSeq" id="WP_142540812.1">
    <property type="nucleotide sequence ID" value="NZ_VDGH01000015.1"/>
</dbReference>
<dbReference type="Gene3D" id="2.30.30.60">
    <property type="match status" value="1"/>
</dbReference>
<dbReference type="InterPro" id="IPR023408">
    <property type="entry name" value="MscS_beta-dom_sf"/>
</dbReference>
<evidence type="ECO:0000256" key="1">
    <source>
        <dbReference type="ARBA" id="ARBA00004651"/>
    </source>
</evidence>
<evidence type="ECO:0000256" key="2">
    <source>
        <dbReference type="ARBA" id="ARBA00008017"/>
    </source>
</evidence>